<dbReference type="Proteomes" id="UP000192917">
    <property type="component" value="Unassembled WGS sequence"/>
</dbReference>
<keyword evidence="4" id="KW-1185">Reference proteome</keyword>
<feature type="domain" description="DUF6745" evidence="2">
    <location>
        <begin position="270"/>
        <end position="454"/>
    </location>
</feature>
<feature type="transmembrane region" description="Helical" evidence="1">
    <location>
        <begin position="23"/>
        <end position="45"/>
    </location>
</feature>
<proteinExistence type="predicted"/>
<keyword evidence="1" id="KW-0472">Membrane</keyword>
<gene>
    <name evidence="3" type="ORF">SAMN05428998_109106</name>
</gene>
<organism evidence="3 4">
    <name type="scientific">Tistlia consotensis USBA 355</name>
    <dbReference type="NCBI Taxonomy" id="560819"/>
    <lineage>
        <taxon>Bacteria</taxon>
        <taxon>Pseudomonadati</taxon>
        <taxon>Pseudomonadota</taxon>
        <taxon>Alphaproteobacteria</taxon>
        <taxon>Rhodospirillales</taxon>
        <taxon>Rhodovibrionaceae</taxon>
        <taxon>Tistlia</taxon>
    </lineage>
</organism>
<keyword evidence="1" id="KW-1133">Transmembrane helix</keyword>
<reference evidence="3 4" key="1">
    <citation type="submission" date="2017-04" db="EMBL/GenBank/DDBJ databases">
        <authorList>
            <person name="Afonso C.L."/>
            <person name="Miller P.J."/>
            <person name="Scott M.A."/>
            <person name="Spackman E."/>
            <person name="Goraichik I."/>
            <person name="Dimitrov K.M."/>
            <person name="Suarez D.L."/>
            <person name="Swayne D.E."/>
        </authorList>
    </citation>
    <scope>NUCLEOTIDE SEQUENCE [LARGE SCALE GENOMIC DNA]</scope>
    <source>
        <strain evidence="3 4">USBA 355</strain>
    </source>
</reference>
<dbReference type="STRING" id="560819.SAMN05428998_109106"/>
<dbReference type="EMBL" id="FWZX01000009">
    <property type="protein sequence ID" value="SMF27691.1"/>
    <property type="molecule type" value="Genomic_DNA"/>
</dbReference>
<evidence type="ECO:0000313" key="3">
    <source>
        <dbReference type="EMBL" id="SMF27691.1"/>
    </source>
</evidence>
<keyword evidence="1" id="KW-0812">Transmembrane</keyword>
<evidence type="ECO:0000259" key="2">
    <source>
        <dbReference type="Pfam" id="PF20530"/>
    </source>
</evidence>
<dbReference type="InterPro" id="IPR046633">
    <property type="entry name" value="DUF6745"/>
</dbReference>
<dbReference type="AlphaFoldDB" id="A0A1Y6BZA4"/>
<feature type="transmembrane region" description="Helical" evidence="1">
    <location>
        <begin position="123"/>
        <end position="143"/>
    </location>
</feature>
<evidence type="ECO:0000256" key="1">
    <source>
        <dbReference type="SAM" id="Phobius"/>
    </source>
</evidence>
<feature type="transmembrane region" description="Helical" evidence="1">
    <location>
        <begin position="57"/>
        <end position="79"/>
    </location>
</feature>
<name>A0A1Y6BZA4_9PROT</name>
<protein>
    <recommendedName>
        <fullName evidence="2">DUF6745 domain-containing protein</fullName>
    </recommendedName>
</protein>
<dbReference type="Pfam" id="PF20530">
    <property type="entry name" value="DUF6745"/>
    <property type="match status" value="1"/>
</dbReference>
<evidence type="ECO:0000313" key="4">
    <source>
        <dbReference type="Proteomes" id="UP000192917"/>
    </source>
</evidence>
<accession>A0A1Y6BZA4</accession>
<sequence>MLWARGPGEAARIIDFLVHPPGALWRITLELVVAGVLVWIALALAVDAGGFAGASPLTSAVVSVSVAGVALALAASPALPSMPGGAERHAGRPPVALGGLVFAVLAIHAFALQRLGGLPADPVGRAGALVLSASLGALPGLLFHQRIRRVYAGLPPSLRSLHHAVSAGDRLEAVREAAWAPFRRATPGPRPHEALLHLFQTAQLPAWQEMPPLEFQRQAAPLRQWRMEVLSGTPWDRTIQPVRSRIWPLLAWLSVHLDGMADTPRAAGAEQAGALGAAAAFAELAFRVDRLYPFETIAVAVCPPTMARLDAEGRPHGEDGPAFAWADGTRIFAWRGRPIPPELVDPKRPLTLWRIRNEWSTERRWVLIERYGIGRYLLDAGAKEVSRDACGRLYRLAQTFDEPILAVRVVNRTAEPDGSFQEYWLRVPPTTATARDGVAWTFGLRADEYDPAMEA</sequence>
<feature type="transmembrane region" description="Helical" evidence="1">
    <location>
        <begin position="91"/>
        <end position="111"/>
    </location>
</feature>